<reference evidence="2" key="1">
    <citation type="submission" date="2021-03" db="EMBL/GenBank/DDBJ databases">
        <title>Draft genome sequence of rust myrtle Austropuccinia psidii MF-1, a brazilian biotype.</title>
        <authorList>
            <person name="Quecine M.C."/>
            <person name="Pachon D.M.R."/>
            <person name="Bonatelli M.L."/>
            <person name="Correr F.H."/>
            <person name="Franceschini L.M."/>
            <person name="Leite T.F."/>
            <person name="Margarido G.R.A."/>
            <person name="Almeida C.A."/>
            <person name="Ferrarezi J.A."/>
            <person name="Labate C.A."/>
        </authorList>
    </citation>
    <scope>NUCLEOTIDE SEQUENCE</scope>
    <source>
        <strain evidence="2">MF-1</strain>
    </source>
</reference>
<evidence type="ECO:0000313" key="2">
    <source>
        <dbReference type="EMBL" id="MBW0583082.1"/>
    </source>
</evidence>
<organism evidence="2 3">
    <name type="scientific">Austropuccinia psidii MF-1</name>
    <dbReference type="NCBI Taxonomy" id="1389203"/>
    <lineage>
        <taxon>Eukaryota</taxon>
        <taxon>Fungi</taxon>
        <taxon>Dikarya</taxon>
        <taxon>Basidiomycota</taxon>
        <taxon>Pucciniomycotina</taxon>
        <taxon>Pucciniomycetes</taxon>
        <taxon>Pucciniales</taxon>
        <taxon>Sphaerophragmiaceae</taxon>
        <taxon>Austropuccinia</taxon>
    </lineage>
</organism>
<dbReference type="EMBL" id="AVOT02114206">
    <property type="protein sequence ID" value="MBW0583082.1"/>
    <property type="molecule type" value="Genomic_DNA"/>
</dbReference>
<dbReference type="AlphaFoldDB" id="A0A9Q3KNU6"/>
<comment type="caution">
    <text evidence="2">The sequence shown here is derived from an EMBL/GenBank/DDBJ whole genome shotgun (WGS) entry which is preliminary data.</text>
</comment>
<dbReference type="Proteomes" id="UP000765509">
    <property type="component" value="Unassembled WGS sequence"/>
</dbReference>
<evidence type="ECO:0000313" key="3">
    <source>
        <dbReference type="Proteomes" id="UP000765509"/>
    </source>
</evidence>
<proteinExistence type="predicted"/>
<protein>
    <submittedName>
        <fullName evidence="2">Uncharacterized protein</fullName>
    </submittedName>
</protein>
<keyword evidence="3" id="KW-1185">Reference proteome</keyword>
<name>A0A9Q3KNU6_9BASI</name>
<gene>
    <name evidence="2" type="ORF">O181_122797</name>
</gene>
<feature type="region of interest" description="Disordered" evidence="1">
    <location>
        <begin position="1"/>
        <end position="31"/>
    </location>
</feature>
<sequence length="101" mass="11031">MRPKGAMGEDHQPQGQVGPKPQVGPPAPFLVPKYIQPKMTKKTLSTQNGQKLHGHHFSVHGLWKLPEDANSAPSKVSPHIEGKVSLSSMHPILNVPQVEHI</sequence>
<accession>A0A9Q3KNU6</accession>
<evidence type="ECO:0000256" key="1">
    <source>
        <dbReference type="SAM" id="MobiDB-lite"/>
    </source>
</evidence>